<name>A0ABD6DFT6_9EURY</name>
<feature type="compositionally biased region" description="Basic and acidic residues" evidence="1">
    <location>
        <begin position="20"/>
        <end position="46"/>
    </location>
</feature>
<protein>
    <recommendedName>
        <fullName evidence="4">MT0933-like antitoxin protein</fullName>
    </recommendedName>
</protein>
<reference evidence="2 3" key="1">
    <citation type="journal article" date="2019" name="Int. J. Syst. Evol. Microbiol.">
        <title>The Global Catalogue of Microorganisms (GCM) 10K type strain sequencing project: providing services to taxonomists for standard genome sequencing and annotation.</title>
        <authorList>
            <consortium name="The Broad Institute Genomics Platform"/>
            <consortium name="The Broad Institute Genome Sequencing Center for Infectious Disease"/>
            <person name="Wu L."/>
            <person name="Ma J."/>
        </authorList>
    </citation>
    <scope>NUCLEOTIDE SEQUENCE [LARGE SCALE GENOMIC DNA]</scope>
    <source>
        <strain evidence="2 3">CGMCC 1.10390</strain>
    </source>
</reference>
<evidence type="ECO:0000313" key="2">
    <source>
        <dbReference type="EMBL" id="MFD1645204.1"/>
    </source>
</evidence>
<dbReference type="EMBL" id="JBHUDO010000002">
    <property type="protein sequence ID" value="MFD1645204.1"/>
    <property type="molecule type" value="Genomic_DNA"/>
</dbReference>
<evidence type="ECO:0000313" key="3">
    <source>
        <dbReference type="Proteomes" id="UP001597034"/>
    </source>
</evidence>
<sequence length="69" mass="7328">MTDHQHENGSAGDTVDEALDSLRSKLDEFGDGGGTKDKAAEKGHELVDELEETITGLTGSNDDSSSSRY</sequence>
<feature type="region of interest" description="Disordered" evidence="1">
    <location>
        <begin position="1"/>
        <end position="46"/>
    </location>
</feature>
<evidence type="ECO:0008006" key="4">
    <source>
        <dbReference type="Google" id="ProtNLM"/>
    </source>
</evidence>
<proteinExistence type="predicted"/>
<dbReference type="Proteomes" id="UP001597034">
    <property type="component" value="Unassembled WGS sequence"/>
</dbReference>
<organism evidence="2 3">
    <name type="scientific">Haloarchaeobius litoreus</name>
    <dbReference type="NCBI Taxonomy" id="755306"/>
    <lineage>
        <taxon>Archaea</taxon>
        <taxon>Methanobacteriati</taxon>
        <taxon>Methanobacteriota</taxon>
        <taxon>Stenosarchaea group</taxon>
        <taxon>Halobacteria</taxon>
        <taxon>Halobacteriales</taxon>
        <taxon>Halorubellaceae</taxon>
        <taxon>Haloarchaeobius</taxon>
    </lineage>
</organism>
<comment type="caution">
    <text evidence="2">The sequence shown here is derived from an EMBL/GenBank/DDBJ whole genome shotgun (WGS) entry which is preliminary data.</text>
</comment>
<accession>A0ABD6DFT6</accession>
<evidence type="ECO:0000256" key="1">
    <source>
        <dbReference type="SAM" id="MobiDB-lite"/>
    </source>
</evidence>
<dbReference type="AlphaFoldDB" id="A0ABD6DFT6"/>
<gene>
    <name evidence="2" type="ORF">ACFSBL_05865</name>
</gene>
<keyword evidence="3" id="KW-1185">Reference proteome</keyword>
<dbReference type="RefSeq" id="WP_256399286.1">
    <property type="nucleotide sequence ID" value="NZ_JANHJR010000001.1"/>
</dbReference>